<dbReference type="InterPro" id="IPR018267">
    <property type="entry name" value="Ribosomal_eL37_CS"/>
</dbReference>
<accession>A0A3G3II93</accession>
<evidence type="ECO:0000256" key="1">
    <source>
        <dbReference type="ARBA" id="ARBA00003058"/>
    </source>
</evidence>
<evidence type="ECO:0000256" key="10">
    <source>
        <dbReference type="ARBA" id="ARBA00035225"/>
    </source>
</evidence>
<dbReference type="GO" id="GO:0008270">
    <property type="term" value="F:zinc ion binding"/>
    <property type="evidence" value="ECO:0007669"/>
    <property type="project" value="UniProtKB-UniRule"/>
</dbReference>
<evidence type="ECO:0000256" key="7">
    <source>
        <dbReference type="ARBA" id="ARBA00022884"/>
    </source>
</evidence>
<dbReference type="GO" id="GO:0019843">
    <property type="term" value="F:rRNA binding"/>
    <property type="evidence" value="ECO:0007669"/>
    <property type="project" value="UniProtKB-KW"/>
</dbReference>
<evidence type="ECO:0000256" key="8">
    <source>
        <dbReference type="ARBA" id="ARBA00022980"/>
    </source>
</evidence>
<dbReference type="GO" id="GO:1990904">
    <property type="term" value="C:ribonucleoprotein complex"/>
    <property type="evidence" value="ECO:0007669"/>
    <property type="project" value="UniProtKB-KW"/>
</dbReference>
<comment type="function">
    <text evidence="1 11">Binds to the 23S rRNA.</text>
</comment>
<dbReference type="HAMAP" id="MF_00547">
    <property type="entry name" value="Ribosomal_eL37"/>
    <property type="match status" value="1"/>
</dbReference>
<evidence type="ECO:0000256" key="4">
    <source>
        <dbReference type="ARBA" id="ARBA00022730"/>
    </source>
</evidence>
<evidence type="ECO:0000256" key="12">
    <source>
        <dbReference type="RuleBase" id="RU000576"/>
    </source>
</evidence>
<keyword evidence="5 11" id="KW-0863">Zinc-finger</keyword>
<dbReference type="Proteomes" id="UP000273278">
    <property type="component" value="Chromosome"/>
</dbReference>
<dbReference type="NCBIfam" id="NF003214">
    <property type="entry name" value="PRK04179.1"/>
    <property type="match status" value="1"/>
</dbReference>
<dbReference type="OMA" id="RIRRYSW"/>
<gene>
    <name evidence="11" type="primary">rpl37e</name>
    <name evidence="13" type="ORF">BKD89_06575</name>
</gene>
<reference evidence="13 14" key="1">
    <citation type="submission" date="2016-10" db="EMBL/GenBank/DDBJ databases">
        <title>Complete genome of the TMA-utilizing, human hosted archaeon Methanomethylophilus alvus Gen. nov, sp. nov., strain Mx-05, derived from a pure culture.</title>
        <authorList>
            <person name="Brugere J.-F."/>
            <person name="Ben Hania W."/>
            <person name="Chaudhary P.P."/>
            <person name="Gaci N."/>
            <person name="Borrel G."/>
            <person name="Cao Van Tuat L."/>
            <person name="Fardeau M.-L."/>
            <person name="Harris H.M.B."/>
            <person name="O'Toole P.W."/>
            <person name="Ollivier B."/>
        </authorList>
    </citation>
    <scope>NUCLEOTIDE SEQUENCE [LARGE SCALE GENOMIC DNA]</scope>
    <source>
        <strain evidence="13 14">Mx-05</strain>
    </source>
</reference>
<feature type="binding site" evidence="11">
    <location>
        <position position="38"/>
    </location>
    <ligand>
        <name>Zn(2+)</name>
        <dbReference type="ChEBI" id="CHEBI:29105"/>
    </ligand>
</feature>
<organism evidence="13 14">
    <name type="scientific">Methanomethylophilus alvi</name>
    <dbReference type="NCBI Taxonomy" id="1291540"/>
    <lineage>
        <taxon>Archaea</taxon>
        <taxon>Methanobacteriati</taxon>
        <taxon>Thermoplasmatota</taxon>
        <taxon>Thermoplasmata</taxon>
        <taxon>Methanomassiliicoccales</taxon>
        <taxon>Methanomethylophilaceae</taxon>
        <taxon>Methanomethylophilus</taxon>
    </lineage>
</organism>
<comment type="cofactor">
    <cofactor evidence="11">
        <name>Zn(2+)</name>
        <dbReference type="ChEBI" id="CHEBI:29105"/>
    </cofactor>
    <text evidence="11">Binds 1 zinc ion per subunit.</text>
</comment>
<evidence type="ECO:0000256" key="6">
    <source>
        <dbReference type="ARBA" id="ARBA00022833"/>
    </source>
</evidence>
<evidence type="ECO:0000313" key="13">
    <source>
        <dbReference type="EMBL" id="AYQ55459.1"/>
    </source>
</evidence>
<dbReference type="Pfam" id="PF01907">
    <property type="entry name" value="Ribosomal_L37e"/>
    <property type="match status" value="1"/>
</dbReference>
<dbReference type="EMBL" id="CP017686">
    <property type="protein sequence ID" value="AYQ55459.1"/>
    <property type="molecule type" value="Genomic_DNA"/>
</dbReference>
<evidence type="ECO:0000313" key="14">
    <source>
        <dbReference type="Proteomes" id="UP000273278"/>
    </source>
</evidence>
<dbReference type="SUPFAM" id="SSF57829">
    <property type="entry name" value="Zn-binding ribosomal proteins"/>
    <property type="match status" value="1"/>
</dbReference>
<dbReference type="FunFam" id="2.20.25.30:FF:000003">
    <property type="entry name" value="50S ribosomal protein L37e"/>
    <property type="match status" value="1"/>
</dbReference>
<name>A0A3G3II93_9ARCH</name>
<evidence type="ECO:0000256" key="9">
    <source>
        <dbReference type="ARBA" id="ARBA00023274"/>
    </source>
</evidence>
<dbReference type="RefSeq" id="WP_015505231.1">
    <property type="nucleotide sequence ID" value="NZ_CAYARL010000035.1"/>
</dbReference>
<evidence type="ECO:0000256" key="2">
    <source>
        <dbReference type="ARBA" id="ARBA00009805"/>
    </source>
</evidence>
<evidence type="ECO:0000256" key="3">
    <source>
        <dbReference type="ARBA" id="ARBA00022723"/>
    </source>
</evidence>
<keyword evidence="6 11" id="KW-0862">Zinc</keyword>
<dbReference type="InterPro" id="IPR011332">
    <property type="entry name" value="Ribosomal_zn-bd"/>
</dbReference>
<comment type="function">
    <text evidence="12">Component of the large ribosomal subunit. The ribosome is a large ribonucleoprotein complex responsible for the synthesis of proteins in the cell.</text>
</comment>
<proteinExistence type="inferred from homology"/>
<dbReference type="Gene3D" id="2.20.25.30">
    <property type="match status" value="1"/>
</dbReference>
<keyword evidence="4 11" id="KW-0699">rRNA-binding</keyword>
<feature type="zinc finger region" description="C4-type" evidence="11">
    <location>
        <begin position="20"/>
        <end position="38"/>
    </location>
</feature>
<evidence type="ECO:0000256" key="11">
    <source>
        <dbReference type="HAMAP-Rule" id="MF_00547"/>
    </source>
</evidence>
<keyword evidence="9 11" id="KW-0687">Ribonucleoprotein</keyword>
<dbReference type="InterPro" id="IPR011331">
    <property type="entry name" value="Ribosomal_eL37/eL43"/>
</dbReference>
<dbReference type="InterPro" id="IPR001569">
    <property type="entry name" value="Ribosomal_eL37"/>
</dbReference>
<feature type="binding site" evidence="11">
    <location>
        <position position="23"/>
    </location>
    <ligand>
        <name>Zn(2+)</name>
        <dbReference type="ChEBI" id="CHEBI:29105"/>
    </ligand>
</feature>
<sequence>MGAGTAAQGRHNKFKTHIPCRRCGKRSYNVRKGVCASCGYGKTARIRSYTWAKLRE</sequence>
<dbReference type="GO" id="GO:0006412">
    <property type="term" value="P:translation"/>
    <property type="evidence" value="ECO:0007669"/>
    <property type="project" value="UniProtKB-UniRule"/>
</dbReference>
<dbReference type="PROSITE" id="PS01077">
    <property type="entry name" value="RIBOSOMAL_L37E"/>
    <property type="match status" value="1"/>
</dbReference>
<feature type="binding site" evidence="11">
    <location>
        <position position="20"/>
    </location>
    <ligand>
        <name>Zn(2+)</name>
        <dbReference type="ChEBI" id="CHEBI:29105"/>
    </ligand>
</feature>
<keyword evidence="8 11" id="KW-0689">Ribosomal protein</keyword>
<evidence type="ECO:0000256" key="5">
    <source>
        <dbReference type="ARBA" id="ARBA00022771"/>
    </source>
</evidence>
<feature type="binding site" evidence="11">
    <location>
        <position position="35"/>
    </location>
    <ligand>
        <name>Zn(2+)</name>
        <dbReference type="ChEBI" id="CHEBI:29105"/>
    </ligand>
</feature>
<dbReference type="GeneID" id="41322113"/>
<protein>
    <recommendedName>
        <fullName evidence="10 11">Large ribosomal subunit protein eL37</fullName>
    </recommendedName>
</protein>
<keyword evidence="7 11" id="KW-0694">RNA-binding</keyword>
<keyword evidence="3 11" id="KW-0479">Metal-binding</keyword>
<dbReference type="GO" id="GO:0005840">
    <property type="term" value="C:ribosome"/>
    <property type="evidence" value="ECO:0007669"/>
    <property type="project" value="UniProtKB-KW"/>
</dbReference>
<dbReference type="GO" id="GO:0003735">
    <property type="term" value="F:structural constituent of ribosome"/>
    <property type="evidence" value="ECO:0007669"/>
    <property type="project" value="InterPro"/>
</dbReference>
<comment type="similarity">
    <text evidence="2 11 12">Belongs to the eukaryotic ribosomal protein eL37 family.</text>
</comment>
<dbReference type="AlphaFoldDB" id="A0A3G3II93"/>